<keyword evidence="1" id="KW-0732">Signal</keyword>
<evidence type="ECO:0000313" key="3">
    <source>
        <dbReference type="Proteomes" id="UP000215335"/>
    </source>
</evidence>
<keyword evidence="3" id="KW-1185">Reference proteome</keyword>
<gene>
    <name evidence="2" type="ORF">TSAR_005306</name>
</gene>
<sequence>SDLCVKFGYRVLGFLLSCFLYSDCTYAVQRGGFLGVFCECAKPRVWERTGWMIEGRTDAPGCSRVTLILHFSHTSTHVCQQCGSRLILVECLCDREGEEATSGLVNLVSGIQVAFAQRVKFYYSI</sequence>
<organism evidence="2 3">
    <name type="scientific">Trichomalopsis sarcophagae</name>
    <dbReference type="NCBI Taxonomy" id="543379"/>
    <lineage>
        <taxon>Eukaryota</taxon>
        <taxon>Metazoa</taxon>
        <taxon>Ecdysozoa</taxon>
        <taxon>Arthropoda</taxon>
        <taxon>Hexapoda</taxon>
        <taxon>Insecta</taxon>
        <taxon>Pterygota</taxon>
        <taxon>Neoptera</taxon>
        <taxon>Endopterygota</taxon>
        <taxon>Hymenoptera</taxon>
        <taxon>Apocrita</taxon>
        <taxon>Proctotrupomorpha</taxon>
        <taxon>Chalcidoidea</taxon>
        <taxon>Pteromalidae</taxon>
        <taxon>Pteromalinae</taxon>
        <taxon>Trichomalopsis</taxon>
    </lineage>
</organism>
<feature type="signal peptide" evidence="1">
    <location>
        <begin position="1"/>
        <end position="27"/>
    </location>
</feature>
<proteinExistence type="predicted"/>
<name>A0A232F380_9HYME</name>
<protein>
    <submittedName>
        <fullName evidence="2">Uncharacterized protein</fullName>
    </submittedName>
</protein>
<evidence type="ECO:0000256" key="1">
    <source>
        <dbReference type="SAM" id="SignalP"/>
    </source>
</evidence>
<evidence type="ECO:0000313" key="2">
    <source>
        <dbReference type="EMBL" id="OXU25296.1"/>
    </source>
</evidence>
<dbReference type="EMBL" id="NNAY01001060">
    <property type="protein sequence ID" value="OXU25296.1"/>
    <property type="molecule type" value="Genomic_DNA"/>
</dbReference>
<dbReference type="Proteomes" id="UP000215335">
    <property type="component" value="Unassembled WGS sequence"/>
</dbReference>
<reference evidence="2 3" key="1">
    <citation type="journal article" date="2017" name="Curr. Biol.">
        <title>The Evolution of Venom by Co-option of Single-Copy Genes.</title>
        <authorList>
            <person name="Martinson E.O."/>
            <person name="Mrinalini"/>
            <person name="Kelkar Y.D."/>
            <person name="Chang C.H."/>
            <person name="Werren J.H."/>
        </authorList>
    </citation>
    <scope>NUCLEOTIDE SEQUENCE [LARGE SCALE GENOMIC DNA]</scope>
    <source>
        <strain evidence="2 3">Alberta</strain>
        <tissue evidence="2">Whole body</tissue>
    </source>
</reference>
<comment type="caution">
    <text evidence="2">The sequence shown here is derived from an EMBL/GenBank/DDBJ whole genome shotgun (WGS) entry which is preliminary data.</text>
</comment>
<feature type="non-terminal residue" evidence="2">
    <location>
        <position position="1"/>
    </location>
</feature>
<feature type="chain" id="PRO_5012556717" evidence="1">
    <location>
        <begin position="28"/>
        <end position="125"/>
    </location>
</feature>
<dbReference type="AlphaFoldDB" id="A0A232F380"/>
<accession>A0A232F380</accession>